<feature type="region of interest" description="Disordered" evidence="1">
    <location>
        <begin position="201"/>
        <end position="232"/>
    </location>
</feature>
<feature type="compositionally biased region" description="Low complexity" evidence="1">
    <location>
        <begin position="322"/>
        <end position="338"/>
    </location>
</feature>
<evidence type="ECO:0000313" key="3">
    <source>
        <dbReference type="Proteomes" id="UP000076798"/>
    </source>
</evidence>
<organism evidence="2 3">
    <name type="scientific">Sistotremastrum suecicum HHB10207 ss-3</name>
    <dbReference type="NCBI Taxonomy" id="1314776"/>
    <lineage>
        <taxon>Eukaryota</taxon>
        <taxon>Fungi</taxon>
        <taxon>Dikarya</taxon>
        <taxon>Basidiomycota</taxon>
        <taxon>Agaricomycotina</taxon>
        <taxon>Agaricomycetes</taxon>
        <taxon>Sistotremastrales</taxon>
        <taxon>Sistotremastraceae</taxon>
        <taxon>Sistotremastrum</taxon>
    </lineage>
</organism>
<gene>
    <name evidence="2" type="ORF">SISSUDRAFT_1067364</name>
</gene>
<reference evidence="2 3" key="1">
    <citation type="journal article" date="2016" name="Mol. Biol. Evol.">
        <title>Comparative Genomics of Early-Diverging Mushroom-Forming Fungi Provides Insights into the Origins of Lignocellulose Decay Capabilities.</title>
        <authorList>
            <person name="Nagy L.G."/>
            <person name="Riley R."/>
            <person name="Tritt A."/>
            <person name="Adam C."/>
            <person name="Daum C."/>
            <person name="Floudas D."/>
            <person name="Sun H."/>
            <person name="Yadav J.S."/>
            <person name="Pangilinan J."/>
            <person name="Larsson K.H."/>
            <person name="Matsuura K."/>
            <person name="Barry K."/>
            <person name="Labutti K."/>
            <person name="Kuo R."/>
            <person name="Ohm R.A."/>
            <person name="Bhattacharya S.S."/>
            <person name="Shirouzu T."/>
            <person name="Yoshinaga Y."/>
            <person name="Martin F.M."/>
            <person name="Grigoriev I.V."/>
            <person name="Hibbett D.S."/>
        </authorList>
    </citation>
    <scope>NUCLEOTIDE SEQUENCE [LARGE SCALE GENOMIC DNA]</scope>
    <source>
        <strain evidence="2 3">HHB10207 ss-3</strain>
    </source>
</reference>
<evidence type="ECO:0000313" key="2">
    <source>
        <dbReference type="EMBL" id="KZT31900.1"/>
    </source>
</evidence>
<dbReference type="Proteomes" id="UP000076798">
    <property type="component" value="Unassembled WGS sequence"/>
</dbReference>
<feature type="compositionally biased region" description="Acidic residues" evidence="1">
    <location>
        <begin position="205"/>
        <end position="214"/>
    </location>
</feature>
<feature type="compositionally biased region" description="Low complexity" evidence="1">
    <location>
        <begin position="597"/>
        <end position="611"/>
    </location>
</feature>
<dbReference type="STRING" id="1314776.A0A165X7A1"/>
<evidence type="ECO:0000256" key="1">
    <source>
        <dbReference type="SAM" id="MobiDB-lite"/>
    </source>
</evidence>
<proteinExistence type="predicted"/>
<sequence length="932" mass="101701">MPPTKSTWPEDRLDYLVSQISGFKESQDGGTTNKYLATMYSHFDKTWPVTDDENAAYQLKLPELTRAYEERKKGGAKKTRAPSPNATTARHEKIKAWIYNAVRTHSDNAGRRSKAVIPLVVTKNKRSTRRHRWQIYSTLYYEKKLKPEFTAHIAQVNTTRTENGEDPLTAKEMLPIRSQWLTEKLAEESDEIKQEVEGLFKAQGEGDEAGEGGEDEKAAEEKPEKTSQQSSFHLVRRTMKTHLDSVFAATGLIGVTIYAGRLPEKRNEMTVFIASTGKHLNNGLKYEDVVPEFKSRIVDPFIDYAYKCLPDDEVNVQTVEKPSTTSSSSTSPSAAPTNSPLPPTPLSETPNPPPLSNPPNTPRVAPEATVPTSNDTPPGSSSGPERPEPEEGSSIDKASSGDVDEIRGKDDSRESRGDDNEVRAGEDDVEENEGGEDEEEEEEEDEEDEGPPPPRLLTGRALMREREANIARWKALIENIGVKEAADQVFGTQAENPKPKELPKPKQKKQVTEATQPRRQSARLNGRLPDEPTTPPTIDPSRTDDSSGAVANIAPDAVQPSTMEIDQEAPAKSADQAVPENEASAPNQAVGPQNGIGSTAKSAGAEAEASGPQPIVPPTSPSVASSVAPKAAVPSVDAAPPPTDIVLPPGGAVPPSDIVLTPAGPAPPSDIVVPPNGAVPPSDIVLTPGGPAPPSNATAPPSDIVIPPNDTTPISEDVLTPTATVPPLHIDLPPDAAAWLVECVPYLQGITPAPPKWDQALSGLIVFERSWELSKFAPEMKKPRLPTQTRPKFVSRWMQLARDFTCHPAEEKDWSLASFADEWEMWWISCFDNKRGTSIPLEREGATSDWWKLVNRGNQNGYFLLLLCLAWWADSLEADDHSLRSRLAHAVDDVVWVCDHLVAFNEANRSAFVESSVEVIILYSPTLHTIHQ</sequence>
<keyword evidence="3" id="KW-1185">Reference proteome</keyword>
<feature type="region of interest" description="Disordered" evidence="1">
    <location>
        <begin position="69"/>
        <end position="89"/>
    </location>
</feature>
<feature type="compositionally biased region" description="Polar residues" evidence="1">
    <location>
        <begin position="512"/>
        <end position="523"/>
    </location>
</feature>
<feature type="compositionally biased region" description="Pro residues" evidence="1">
    <location>
        <begin position="339"/>
        <end position="361"/>
    </location>
</feature>
<feature type="compositionally biased region" description="Acidic residues" evidence="1">
    <location>
        <begin position="427"/>
        <end position="450"/>
    </location>
</feature>
<name>A0A165X7A1_9AGAM</name>
<dbReference type="AlphaFoldDB" id="A0A165X7A1"/>
<feature type="region of interest" description="Disordered" evidence="1">
    <location>
        <begin position="490"/>
        <end position="653"/>
    </location>
</feature>
<dbReference type="OrthoDB" id="2803783at2759"/>
<feature type="compositionally biased region" description="Low complexity" evidence="1">
    <location>
        <begin position="621"/>
        <end position="638"/>
    </location>
</feature>
<feature type="compositionally biased region" description="Basic and acidic residues" evidence="1">
    <location>
        <begin position="404"/>
        <end position="426"/>
    </location>
</feature>
<feature type="region of interest" description="Disordered" evidence="1">
    <location>
        <begin position="318"/>
        <end position="461"/>
    </location>
</feature>
<feature type="compositionally biased region" description="Basic and acidic residues" evidence="1">
    <location>
        <begin position="215"/>
        <end position="225"/>
    </location>
</feature>
<dbReference type="EMBL" id="KV428431">
    <property type="protein sequence ID" value="KZT31900.1"/>
    <property type="molecule type" value="Genomic_DNA"/>
</dbReference>
<accession>A0A165X7A1</accession>
<protein>
    <submittedName>
        <fullName evidence="2">Uncharacterized protein</fullName>
    </submittedName>
</protein>